<dbReference type="Pfam" id="PF10094">
    <property type="entry name" value="DUF2332"/>
    <property type="match status" value="1"/>
</dbReference>
<sequence length="317" mass="35016">MSITADWYRSFATRQLRGMSRSYERLAHFVADDARLLALLDELPEPKRQPNLLFAATRYLGGPTRTPEEFHDWLMWHWDEVAAQMLARRTQTNEAGRCAPILPILAALPQPLALLEVGASAGLCLYPDRYRYRYGGRTVGDPASPVLLECAPEGDVPVPDRVPHVVWRAGLDLNPLDITDDDVLRWLSALVWPEQEHRRARLHAAAELTRRDPPRLVRGDLLTDLPALAAQAPADATLVVFHTSVLGYVLDPADRENFAGLARSLPGHWISNEDAEVFPSHAVPVTAPANGPEPQVVALDGRAVAIAGSHGQSVKWL</sequence>
<comment type="caution">
    <text evidence="1">The sequence shown here is derived from an EMBL/GenBank/DDBJ whole genome shotgun (WGS) entry which is preliminary data.</text>
</comment>
<evidence type="ECO:0000313" key="1">
    <source>
        <dbReference type="EMBL" id="MBB6035163.1"/>
    </source>
</evidence>
<dbReference type="AlphaFoldDB" id="A0A841FJN9"/>
<dbReference type="InterPro" id="IPR011200">
    <property type="entry name" value="UCP012608"/>
</dbReference>
<dbReference type="Proteomes" id="UP000548476">
    <property type="component" value="Unassembled WGS sequence"/>
</dbReference>
<proteinExistence type="predicted"/>
<evidence type="ECO:0000313" key="2">
    <source>
        <dbReference type="Proteomes" id="UP000548476"/>
    </source>
</evidence>
<dbReference type="RefSeq" id="WP_184788026.1">
    <property type="nucleotide sequence ID" value="NZ_BONT01000006.1"/>
</dbReference>
<evidence type="ECO:0008006" key="3">
    <source>
        <dbReference type="Google" id="ProtNLM"/>
    </source>
</evidence>
<dbReference type="EMBL" id="JACHGT010000006">
    <property type="protein sequence ID" value="MBB6035163.1"/>
    <property type="molecule type" value="Genomic_DNA"/>
</dbReference>
<gene>
    <name evidence="1" type="ORF">HNR73_003020</name>
</gene>
<organism evidence="1 2">
    <name type="scientific">Phytomonospora endophytica</name>
    <dbReference type="NCBI Taxonomy" id="714109"/>
    <lineage>
        <taxon>Bacteria</taxon>
        <taxon>Bacillati</taxon>
        <taxon>Actinomycetota</taxon>
        <taxon>Actinomycetes</taxon>
        <taxon>Micromonosporales</taxon>
        <taxon>Micromonosporaceae</taxon>
        <taxon>Phytomonospora</taxon>
    </lineage>
</organism>
<accession>A0A841FJN9</accession>
<name>A0A841FJN9_9ACTN</name>
<protein>
    <recommendedName>
        <fullName evidence="3">DUF2332 domain-containing protein</fullName>
    </recommendedName>
</protein>
<reference evidence="1 2" key="1">
    <citation type="submission" date="2020-08" db="EMBL/GenBank/DDBJ databases">
        <title>Genomic Encyclopedia of Type Strains, Phase IV (KMG-IV): sequencing the most valuable type-strain genomes for metagenomic binning, comparative biology and taxonomic classification.</title>
        <authorList>
            <person name="Goeker M."/>
        </authorList>
    </citation>
    <scope>NUCLEOTIDE SEQUENCE [LARGE SCALE GENOMIC DNA]</scope>
    <source>
        <strain evidence="1 2">YIM 65646</strain>
    </source>
</reference>
<keyword evidence="2" id="KW-1185">Reference proteome</keyword>